<comment type="caution">
    <text evidence="2">The sequence shown here is derived from an EMBL/GenBank/DDBJ whole genome shotgun (WGS) entry which is preliminary data.</text>
</comment>
<dbReference type="CDD" id="cd06529">
    <property type="entry name" value="S24_LexA-like"/>
    <property type="match status" value="1"/>
</dbReference>
<dbReference type="InterPro" id="IPR039418">
    <property type="entry name" value="LexA-like"/>
</dbReference>
<dbReference type="InterPro" id="IPR036286">
    <property type="entry name" value="LexA/Signal_pep-like_sf"/>
</dbReference>
<dbReference type="Pfam" id="PF00717">
    <property type="entry name" value="Peptidase_S24"/>
    <property type="match status" value="1"/>
</dbReference>
<dbReference type="EMBL" id="VWPJ01000009">
    <property type="protein sequence ID" value="KAA5605449.1"/>
    <property type="molecule type" value="Genomic_DNA"/>
</dbReference>
<dbReference type="SUPFAM" id="SSF51306">
    <property type="entry name" value="LexA/Signal peptidase"/>
    <property type="match status" value="1"/>
</dbReference>
<keyword evidence="3" id="KW-1185">Reference proteome</keyword>
<evidence type="ECO:0000313" key="2">
    <source>
        <dbReference type="EMBL" id="KAA5605449.1"/>
    </source>
</evidence>
<feature type="domain" description="Peptidase S24/S26A/S26B/S26C" evidence="1">
    <location>
        <begin position="131"/>
        <end position="271"/>
    </location>
</feature>
<dbReference type="OrthoDB" id="7475093at2"/>
<evidence type="ECO:0000259" key="1">
    <source>
        <dbReference type="Pfam" id="PF00717"/>
    </source>
</evidence>
<sequence>MATMVSTTECLMARSRYAHLCAPSSALLPTDEMRKTAHHGYMETGKIRRRQIAFVKAAQEATGLDTTNMARRIGRAPSTLNRFIKPTASNCLSAPVIAALERLSGLSYSDFDDMSRERNATPLLMPSLEIPVIGEVQAGVWKMEFEIPLEEREFVSISHPGGPDVQYFGLRVVGDSMDLVYPPGTVLICVGRMEFWDDIRHGEHVIVQRRSRDSAECEYTVKELQRAPDGAFWLVPRSSNPAHQAPIRCEGWDHEQPQAGNGDIEVIGIVVGEYRWRHRPQ</sequence>
<evidence type="ECO:0000313" key="3">
    <source>
        <dbReference type="Proteomes" id="UP000324065"/>
    </source>
</evidence>
<dbReference type="AlphaFoldDB" id="A0A5M6ICF3"/>
<proteinExistence type="predicted"/>
<reference evidence="2 3" key="1">
    <citation type="submission" date="2019-09" db="EMBL/GenBank/DDBJ databases">
        <title>Genome sequence of Roseospira marina, one of the more divergent members of the non-sulfur purple photosynthetic bacterial family, the Rhodospirillaceae.</title>
        <authorList>
            <person name="Meyer T."/>
            <person name="Kyndt J."/>
        </authorList>
    </citation>
    <scope>NUCLEOTIDE SEQUENCE [LARGE SCALE GENOMIC DNA]</scope>
    <source>
        <strain evidence="2 3">DSM 15113</strain>
    </source>
</reference>
<dbReference type="Proteomes" id="UP000324065">
    <property type="component" value="Unassembled WGS sequence"/>
</dbReference>
<dbReference type="RefSeq" id="WP_150062499.1">
    <property type="nucleotide sequence ID" value="NZ_JACHII010000021.1"/>
</dbReference>
<name>A0A5M6ICF3_9PROT</name>
<organism evidence="2 3">
    <name type="scientific">Roseospira marina</name>
    <dbReference type="NCBI Taxonomy" id="140057"/>
    <lineage>
        <taxon>Bacteria</taxon>
        <taxon>Pseudomonadati</taxon>
        <taxon>Pseudomonadota</taxon>
        <taxon>Alphaproteobacteria</taxon>
        <taxon>Rhodospirillales</taxon>
        <taxon>Rhodospirillaceae</taxon>
        <taxon>Roseospira</taxon>
    </lineage>
</organism>
<dbReference type="Gene3D" id="2.10.109.10">
    <property type="entry name" value="Umud Fragment, subunit A"/>
    <property type="match status" value="1"/>
</dbReference>
<gene>
    <name evidence="2" type="ORF">F1188_11155</name>
</gene>
<protein>
    <submittedName>
        <fullName evidence="2">LexA family transcriptional regulator</fullName>
    </submittedName>
</protein>
<accession>A0A5M6ICF3</accession>
<dbReference type="InterPro" id="IPR015927">
    <property type="entry name" value="Peptidase_S24_S26A/B/C"/>
</dbReference>